<accession>A0A558R843</accession>
<proteinExistence type="predicted"/>
<dbReference type="OrthoDB" id="7582220at2"/>
<dbReference type="Pfam" id="PF05354">
    <property type="entry name" value="Phage_attach"/>
    <property type="match status" value="1"/>
</dbReference>
<sequence>MADPFAVGLAAIDAVMRKPVLYTGGGLVSAPITAIYSDTSGAPFNGPGNTVRQVSFEIEQSALPQRPRKNDVIERAGVRWKANDITDRDDIGRWVVVVVK</sequence>
<evidence type="ECO:0000313" key="1">
    <source>
        <dbReference type="EMBL" id="TVV75550.1"/>
    </source>
</evidence>
<dbReference type="GO" id="GO:0019068">
    <property type="term" value="P:virion assembly"/>
    <property type="evidence" value="ECO:0007669"/>
    <property type="project" value="InterPro"/>
</dbReference>
<evidence type="ECO:0000313" key="2">
    <source>
        <dbReference type="Proteomes" id="UP000318681"/>
    </source>
</evidence>
<gene>
    <name evidence="1" type="ORF">FOY91_06730</name>
</gene>
<organism evidence="1 2">
    <name type="scientific">Alterirhizorhabdus solaris</name>
    <dbReference type="NCBI Taxonomy" id="2529389"/>
    <lineage>
        <taxon>Bacteria</taxon>
        <taxon>Pseudomonadati</taxon>
        <taxon>Pseudomonadota</taxon>
        <taxon>Alphaproteobacteria</taxon>
        <taxon>Sphingomonadales</taxon>
        <taxon>Rhizorhabdaceae</taxon>
        <taxon>Alterirhizorhabdus</taxon>
    </lineage>
</organism>
<dbReference type="EMBL" id="VNIM01000019">
    <property type="protein sequence ID" value="TVV75550.1"/>
    <property type="molecule type" value="Genomic_DNA"/>
</dbReference>
<keyword evidence="2" id="KW-1185">Reference proteome</keyword>
<dbReference type="InterPro" id="IPR008018">
    <property type="entry name" value="Phage_tail_attach_FII"/>
</dbReference>
<protein>
    <submittedName>
        <fullName evidence="1">Uncharacterized protein</fullName>
    </submittedName>
</protein>
<comment type="caution">
    <text evidence="1">The sequence shown here is derived from an EMBL/GenBank/DDBJ whole genome shotgun (WGS) entry which is preliminary data.</text>
</comment>
<name>A0A558R843_9SPHN</name>
<dbReference type="RefSeq" id="WP_145149389.1">
    <property type="nucleotide sequence ID" value="NZ_VNIM01000019.1"/>
</dbReference>
<reference evidence="1 2" key="1">
    <citation type="submission" date="2019-07" db="EMBL/GenBank/DDBJ databases">
        <title>Sphingomonas solaris sp. nov., isolated from a solar panel from Boston, Massachusetts.</title>
        <authorList>
            <person name="Tanner K."/>
            <person name="Pascual J."/>
            <person name="Mancuso C."/>
            <person name="Pereto J."/>
            <person name="Khalil A."/>
            <person name="Vilanova C."/>
        </authorList>
    </citation>
    <scope>NUCLEOTIDE SEQUENCE [LARGE SCALE GENOMIC DNA]</scope>
    <source>
        <strain evidence="1 2">R4DWN</strain>
    </source>
</reference>
<dbReference type="Proteomes" id="UP000318681">
    <property type="component" value="Unassembled WGS sequence"/>
</dbReference>
<dbReference type="AlphaFoldDB" id="A0A558R843"/>